<dbReference type="GO" id="GO:0016020">
    <property type="term" value="C:membrane"/>
    <property type="evidence" value="ECO:0007669"/>
    <property type="project" value="UniProtKB-SubCell"/>
</dbReference>
<proteinExistence type="predicted"/>
<reference evidence="9" key="1">
    <citation type="submission" date="2023-01" db="EMBL/GenBank/DDBJ databases">
        <title>The chitinases involved in constricting ring structure development in the nematode-trapping fungus Drechslerella dactyloides.</title>
        <authorList>
            <person name="Wang R."/>
            <person name="Zhang L."/>
            <person name="Tang P."/>
            <person name="Li S."/>
            <person name="Liang L."/>
        </authorList>
    </citation>
    <scope>NUCLEOTIDE SEQUENCE</scope>
    <source>
        <strain evidence="9">YMF1.00031</strain>
    </source>
</reference>
<feature type="domain" description="Anoctamin alpha-beta plait" evidence="8">
    <location>
        <begin position="66"/>
        <end position="190"/>
    </location>
</feature>
<evidence type="ECO:0000256" key="1">
    <source>
        <dbReference type="ARBA" id="ARBA00004141"/>
    </source>
</evidence>
<feature type="transmembrane region" description="Helical" evidence="5">
    <location>
        <begin position="231"/>
        <end position="255"/>
    </location>
</feature>
<dbReference type="Pfam" id="PF04547">
    <property type="entry name" value="Anoctamin"/>
    <property type="match status" value="1"/>
</dbReference>
<feature type="domain" description="Anoctamin transmembrane" evidence="7">
    <location>
        <begin position="223"/>
        <end position="692"/>
    </location>
</feature>
<comment type="caution">
    <text evidence="9">The sequence shown here is derived from an EMBL/GenBank/DDBJ whole genome shotgun (WGS) entry which is preliminary data.</text>
</comment>
<dbReference type="InterPro" id="IPR049452">
    <property type="entry name" value="Anoctamin_TM"/>
</dbReference>
<dbReference type="GO" id="GO:0032541">
    <property type="term" value="C:cortical endoplasmic reticulum"/>
    <property type="evidence" value="ECO:0007669"/>
    <property type="project" value="TreeGrafter"/>
</dbReference>
<feature type="transmembrane region" description="Helical" evidence="5">
    <location>
        <begin position="419"/>
        <end position="440"/>
    </location>
</feature>
<protein>
    <submittedName>
        <fullName evidence="9">Anoctamin-10</fullName>
    </submittedName>
</protein>
<evidence type="ECO:0000313" key="9">
    <source>
        <dbReference type="EMBL" id="KAJ6262877.1"/>
    </source>
</evidence>
<keyword evidence="6" id="KW-0732">Signal</keyword>
<dbReference type="InterPro" id="IPR049456">
    <property type="entry name" value="Anoctamin_N_fung"/>
</dbReference>
<dbReference type="InterPro" id="IPR007632">
    <property type="entry name" value="Anoctamin"/>
</dbReference>
<accession>A0AAD6J317</accession>
<evidence type="ECO:0000256" key="3">
    <source>
        <dbReference type="ARBA" id="ARBA00022989"/>
    </source>
</evidence>
<feature type="transmembrane region" description="Helical" evidence="5">
    <location>
        <begin position="335"/>
        <end position="356"/>
    </location>
</feature>
<keyword evidence="10" id="KW-1185">Reference proteome</keyword>
<evidence type="ECO:0000259" key="8">
    <source>
        <dbReference type="Pfam" id="PF20877"/>
    </source>
</evidence>
<dbReference type="AlphaFoldDB" id="A0AAD6J317"/>
<evidence type="ECO:0000259" key="7">
    <source>
        <dbReference type="Pfam" id="PF04547"/>
    </source>
</evidence>
<feature type="transmembrane region" description="Helical" evidence="5">
    <location>
        <begin position="651"/>
        <end position="670"/>
    </location>
</feature>
<evidence type="ECO:0000256" key="5">
    <source>
        <dbReference type="SAM" id="Phobius"/>
    </source>
</evidence>
<comment type="subcellular location">
    <subcellularLocation>
        <location evidence="1">Membrane</location>
        <topology evidence="1">Multi-pass membrane protein</topology>
    </subcellularLocation>
</comment>
<dbReference type="GO" id="GO:0005254">
    <property type="term" value="F:chloride channel activity"/>
    <property type="evidence" value="ECO:0007669"/>
    <property type="project" value="TreeGrafter"/>
</dbReference>
<feature type="transmembrane region" description="Helical" evidence="5">
    <location>
        <begin position="376"/>
        <end position="398"/>
    </location>
</feature>
<feature type="transmembrane region" description="Helical" evidence="5">
    <location>
        <begin position="484"/>
        <end position="502"/>
    </location>
</feature>
<dbReference type="EMBL" id="JAQGDS010000002">
    <property type="protein sequence ID" value="KAJ6262877.1"/>
    <property type="molecule type" value="Genomic_DNA"/>
</dbReference>
<dbReference type="Pfam" id="PF20877">
    <property type="entry name" value="Anoctamin_N"/>
    <property type="match status" value="1"/>
</dbReference>
<gene>
    <name evidence="9" type="ORF">Dda_1434</name>
</gene>
<dbReference type="PANTHER" id="PTHR12308">
    <property type="entry name" value="ANOCTAMIN"/>
    <property type="match status" value="1"/>
</dbReference>
<organism evidence="9 10">
    <name type="scientific">Drechslerella dactyloides</name>
    <name type="common">Nematode-trapping fungus</name>
    <name type="synonym">Arthrobotrys dactyloides</name>
    <dbReference type="NCBI Taxonomy" id="74499"/>
    <lineage>
        <taxon>Eukaryota</taxon>
        <taxon>Fungi</taxon>
        <taxon>Dikarya</taxon>
        <taxon>Ascomycota</taxon>
        <taxon>Pezizomycotina</taxon>
        <taxon>Orbiliomycetes</taxon>
        <taxon>Orbiliales</taxon>
        <taxon>Orbiliaceae</taxon>
        <taxon>Drechslerella</taxon>
    </lineage>
</organism>
<evidence type="ECO:0000256" key="2">
    <source>
        <dbReference type="ARBA" id="ARBA00022692"/>
    </source>
</evidence>
<dbReference type="PANTHER" id="PTHR12308:SF73">
    <property type="entry name" value="ANOCTAMIN"/>
    <property type="match status" value="1"/>
</dbReference>
<feature type="transmembrane region" description="Helical" evidence="5">
    <location>
        <begin position="261"/>
        <end position="281"/>
    </location>
</feature>
<name>A0AAD6J317_DREDA</name>
<keyword evidence="3 5" id="KW-1133">Transmembrane helix</keyword>
<evidence type="ECO:0000313" key="10">
    <source>
        <dbReference type="Proteomes" id="UP001221413"/>
    </source>
</evidence>
<feature type="chain" id="PRO_5041980078" evidence="6">
    <location>
        <begin position="29"/>
        <end position="776"/>
    </location>
</feature>
<keyword evidence="2 5" id="KW-0812">Transmembrane</keyword>
<feature type="signal peptide" evidence="6">
    <location>
        <begin position="1"/>
        <end position="28"/>
    </location>
</feature>
<evidence type="ECO:0000256" key="4">
    <source>
        <dbReference type="ARBA" id="ARBA00023136"/>
    </source>
</evidence>
<sequence>MGKRSASPLDIWWTVILLFHIHLELLFQTPDSRPSPSCCDAMQALKEATKAAGASTPPSLFAANLDVEYVIVFRYANAGAAAQTGDSSTPEEQLEKLLHTLDLAGLRTVVRDGGNGTLLIFTRIRSEKKLVRDWLHGIRPAAPEKETQKSLEKEPLTDGERLRLVYSLITLPNSEGGAGITPKQGEWSLVESVFALHDREFNKKWLKDWSTKWVIGPEDLKTIRDRFGEKISFYFAFIQWYFIALSVPAAIGLFAYLFLPAYSPIFAIGNCLWSVVFVEYWKRQETDLAVQWGVRHCSSVQRKRAEFQFEAEATDPVTGEKIRYFPAYRRLTRQLIQVPFALFAASCLAIIIAGVFSIEIFLVEVYQGPLKVILKFLPTVLLSVCIPVVSTILTNFATKLTEFENYENQDSYEAALTQKIFVLNFITGYFPLFLTAFVYVPFGEVLVPYLDILNVTVQHFGHDEKYTTSDTGFQINPSRLKAQMIYFVVTAQVVGFVLETILPQLKRTVFKKAKEFDSRRKGINTEAVLDPPEEKQFLERVRYEAELEVYDVTVDLREMCMQAMQFGYLTLFSPIWPITAVSFLINNLIEIRGDAAKICMEMQRPVPNRADSIGPWLQNLSFLTWLGSISSAALVYIFSSADSEGGPPKGLTLYGLLFSVMLSEHVYFGARFAVSYAMSKIQSVGLETERKEKYMVRKRYLEESFGMENELIQQEDEKTGGLFTGVGVVPTHQDGRPLSDGDLSGKFWRSQDGWKDSVDAGVRIIDYVKRQEKKTQ</sequence>
<feature type="transmembrane region" description="Helical" evidence="5">
    <location>
        <begin position="622"/>
        <end position="639"/>
    </location>
</feature>
<evidence type="ECO:0000256" key="6">
    <source>
        <dbReference type="SAM" id="SignalP"/>
    </source>
</evidence>
<keyword evidence="4 5" id="KW-0472">Membrane</keyword>
<dbReference type="Proteomes" id="UP001221413">
    <property type="component" value="Unassembled WGS sequence"/>
</dbReference>